<evidence type="ECO:0000259" key="7">
    <source>
        <dbReference type="PROSITE" id="PS51296"/>
    </source>
</evidence>
<comment type="caution">
    <text evidence="8">The sequence shown here is derived from an EMBL/GenBank/DDBJ whole genome shotgun (WGS) entry which is preliminary data.</text>
</comment>
<dbReference type="GO" id="GO:0004497">
    <property type="term" value="F:monooxygenase activity"/>
    <property type="evidence" value="ECO:0007669"/>
    <property type="project" value="UniProtKB-ARBA"/>
</dbReference>
<evidence type="ECO:0000256" key="2">
    <source>
        <dbReference type="ARBA" id="ARBA00022714"/>
    </source>
</evidence>
<dbReference type="PANTHER" id="PTHR43756">
    <property type="entry name" value="CHOLINE MONOOXYGENASE, CHLOROPLASTIC"/>
    <property type="match status" value="1"/>
</dbReference>
<dbReference type="PANTHER" id="PTHR43756:SF5">
    <property type="entry name" value="CHOLINE MONOOXYGENASE, CHLOROPLASTIC"/>
    <property type="match status" value="1"/>
</dbReference>
<keyword evidence="4" id="KW-0560">Oxidoreductase</keyword>
<dbReference type="AlphaFoldDB" id="A0A937RRS7"/>
<dbReference type="Gene3D" id="3.90.380.10">
    <property type="entry name" value="Naphthalene 1,2-dioxygenase Alpha Subunit, Chain A, domain 1"/>
    <property type="match status" value="1"/>
</dbReference>
<feature type="domain" description="Rieske" evidence="7">
    <location>
        <begin position="47"/>
        <end position="163"/>
    </location>
</feature>
<dbReference type="RefSeq" id="WP_203005292.1">
    <property type="nucleotide sequence ID" value="NZ_JADWYU010000225.1"/>
</dbReference>
<dbReference type="GO" id="GO:0051213">
    <property type="term" value="F:dioxygenase activity"/>
    <property type="evidence" value="ECO:0007669"/>
    <property type="project" value="UniProtKB-KW"/>
</dbReference>
<name>A0A937RRS7_9ACTN</name>
<sequence>MALYPKPAEGSWTEHFPGVGTGVLSYEDCISPEFYEAEREAIFKRAWLNVGRVEDVPRVGSYFTKEIEVAATSLVVVRDLTGQVRAFHNICRHRGNKLMWNDYPRAETAGSCRAFTCKYHGWRYDLTGKLTFVQQEGEFFDLDKADYGLVPVHCEVWAGFIFINLAESPEPLQVFLGAMVTDLGGYPFDALTERYDFTADIRCNWKIFLDAFQEYYHVPVLHSQEATPAARPKMPGFEAPYYNLDGPHRMVATSGPPRRLWPTDYQYPIEIATRSGLFGPWNEPDLGDDLPGVNPGGIKAWQMSNFQIFPNMEILIWQTGWYMLYRYWPTSHNTHRFEGSLFFPPARTASDRAAQECAVVMFKEFALQDAGMLVGTQQGLESRAVRDDFPLNDQELLVRHFHNSVASWVDDYQRAHPVSVTR</sequence>
<dbReference type="EMBL" id="JAEACQ010000397">
    <property type="protein sequence ID" value="MBL7633760.1"/>
    <property type="molecule type" value="Genomic_DNA"/>
</dbReference>
<organism evidence="8 9">
    <name type="scientific">Frankia nepalensis</name>
    <dbReference type="NCBI Taxonomy" id="1836974"/>
    <lineage>
        <taxon>Bacteria</taxon>
        <taxon>Bacillati</taxon>
        <taxon>Actinomycetota</taxon>
        <taxon>Actinomycetes</taxon>
        <taxon>Frankiales</taxon>
        <taxon>Frankiaceae</taxon>
        <taxon>Frankia</taxon>
    </lineage>
</organism>
<dbReference type="PRINTS" id="PR00090">
    <property type="entry name" value="RNGDIOXGNASE"/>
</dbReference>
<dbReference type="CDD" id="cd03469">
    <property type="entry name" value="Rieske_RO_Alpha_N"/>
    <property type="match status" value="1"/>
</dbReference>
<accession>A0A937RRS7</accession>
<dbReference type="InterPro" id="IPR001663">
    <property type="entry name" value="Rng_hydr_dOase-A"/>
</dbReference>
<comment type="cofactor">
    <cofactor evidence="1">
        <name>Fe cation</name>
        <dbReference type="ChEBI" id="CHEBI:24875"/>
    </cofactor>
</comment>
<dbReference type="Gene3D" id="2.102.10.10">
    <property type="entry name" value="Rieske [2Fe-2S] iron-sulphur domain"/>
    <property type="match status" value="1"/>
</dbReference>
<evidence type="ECO:0000256" key="5">
    <source>
        <dbReference type="ARBA" id="ARBA00023004"/>
    </source>
</evidence>
<dbReference type="GO" id="GO:0016705">
    <property type="term" value="F:oxidoreductase activity, acting on paired donors, with incorporation or reduction of molecular oxygen"/>
    <property type="evidence" value="ECO:0007669"/>
    <property type="project" value="UniProtKB-ARBA"/>
</dbReference>
<keyword evidence="9" id="KW-1185">Reference proteome</keyword>
<evidence type="ECO:0000256" key="1">
    <source>
        <dbReference type="ARBA" id="ARBA00001962"/>
    </source>
</evidence>
<dbReference type="CDD" id="cd00680">
    <property type="entry name" value="RHO_alpha_C"/>
    <property type="match status" value="1"/>
</dbReference>
<proteinExistence type="predicted"/>
<dbReference type="Proteomes" id="UP000604475">
    <property type="component" value="Unassembled WGS sequence"/>
</dbReference>
<keyword evidence="8" id="KW-0223">Dioxygenase</keyword>
<keyword evidence="5" id="KW-0408">Iron</keyword>
<keyword evidence="6" id="KW-0411">Iron-sulfur</keyword>
<dbReference type="GO" id="GO:0005506">
    <property type="term" value="F:iron ion binding"/>
    <property type="evidence" value="ECO:0007669"/>
    <property type="project" value="InterPro"/>
</dbReference>
<dbReference type="InterPro" id="IPR036922">
    <property type="entry name" value="Rieske_2Fe-2S_sf"/>
</dbReference>
<evidence type="ECO:0000313" key="9">
    <source>
        <dbReference type="Proteomes" id="UP000604475"/>
    </source>
</evidence>
<dbReference type="InterPro" id="IPR015879">
    <property type="entry name" value="Ring_hydroxy_dOase_asu_C_dom"/>
</dbReference>
<dbReference type="SUPFAM" id="SSF55961">
    <property type="entry name" value="Bet v1-like"/>
    <property type="match status" value="1"/>
</dbReference>
<dbReference type="GO" id="GO:0051537">
    <property type="term" value="F:2 iron, 2 sulfur cluster binding"/>
    <property type="evidence" value="ECO:0007669"/>
    <property type="project" value="UniProtKB-KW"/>
</dbReference>
<evidence type="ECO:0000256" key="3">
    <source>
        <dbReference type="ARBA" id="ARBA00022723"/>
    </source>
</evidence>
<keyword evidence="3" id="KW-0479">Metal-binding</keyword>
<keyword evidence="2" id="KW-0001">2Fe-2S</keyword>
<dbReference type="Pfam" id="PF00355">
    <property type="entry name" value="Rieske"/>
    <property type="match status" value="1"/>
</dbReference>
<dbReference type="SUPFAM" id="SSF50022">
    <property type="entry name" value="ISP domain"/>
    <property type="match status" value="1"/>
</dbReference>
<dbReference type="PROSITE" id="PS51296">
    <property type="entry name" value="RIESKE"/>
    <property type="match status" value="1"/>
</dbReference>
<evidence type="ECO:0000256" key="4">
    <source>
        <dbReference type="ARBA" id="ARBA00023002"/>
    </source>
</evidence>
<reference evidence="8" key="1">
    <citation type="submission" date="2020-12" db="EMBL/GenBank/DDBJ databases">
        <title>Genomic characterization of non-nitrogen-fixing Frankia strains.</title>
        <authorList>
            <person name="Carlos-Shanley C."/>
            <person name="Guerra T."/>
            <person name="Hahn D."/>
        </authorList>
    </citation>
    <scope>NUCLEOTIDE SEQUENCE</scope>
    <source>
        <strain evidence="8">CN6</strain>
    </source>
</reference>
<evidence type="ECO:0000256" key="6">
    <source>
        <dbReference type="ARBA" id="ARBA00023014"/>
    </source>
</evidence>
<dbReference type="Pfam" id="PF00848">
    <property type="entry name" value="Ring_hydroxyl_A"/>
    <property type="match status" value="1"/>
</dbReference>
<gene>
    <name evidence="8" type="ORF">I7412_42765</name>
</gene>
<dbReference type="InterPro" id="IPR017941">
    <property type="entry name" value="Rieske_2Fe-2S"/>
</dbReference>
<protein>
    <submittedName>
        <fullName evidence="8">Aromatic ring-hydroxylating dioxygenase subunit alpha</fullName>
    </submittedName>
</protein>
<evidence type="ECO:0000313" key="8">
    <source>
        <dbReference type="EMBL" id="MBL7633760.1"/>
    </source>
</evidence>